<name>A0A371D872_9APHY</name>
<feature type="region of interest" description="Disordered" evidence="1">
    <location>
        <begin position="144"/>
        <end position="275"/>
    </location>
</feature>
<feature type="compositionally biased region" description="Polar residues" evidence="1">
    <location>
        <begin position="144"/>
        <end position="179"/>
    </location>
</feature>
<organism evidence="2 3">
    <name type="scientific">Lentinus brumalis</name>
    <dbReference type="NCBI Taxonomy" id="2498619"/>
    <lineage>
        <taxon>Eukaryota</taxon>
        <taxon>Fungi</taxon>
        <taxon>Dikarya</taxon>
        <taxon>Basidiomycota</taxon>
        <taxon>Agaricomycotina</taxon>
        <taxon>Agaricomycetes</taxon>
        <taxon>Polyporales</taxon>
        <taxon>Polyporaceae</taxon>
        <taxon>Lentinus</taxon>
    </lineage>
</organism>
<proteinExistence type="predicted"/>
<dbReference type="EMBL" id="KZ857410">
    <property type="protein sequence ID" value="RDX48719.1"/>
    <property type="molecule type" value="Genomic_DNA"/>
</dbReference>
<gene>
    <name evidence="2" type="ORF">OH76DRAFT_1404664</name>
</gene>
<dbReference type="Proteomes" id="UP000256964">
    <property type="component" value="Unassembled WGS sequence"/>
</dbReference>
<dbReference type="AlphaFoldDB" id="A0A371D872"/>
<sequence>MASYEGLRTYDALPDVLKLHFAITVSPHCEVCPGDGHLHTTPEWQNPHIWLVGIPFASNAHVAGRWGWKDASRLHQNDKGFIVEEKIRHDMTETFQLRMDGWMTSCWKQKDYSKRCKEEYDRFKNATLWARYLEERERARNSVDAATSLTAPENVLQQDLAGNNTSTRKEGNSGTSSALPRSEPTLAGSASDLEKKDTAGTQALQSAANSTQGNGGTPGADDDGQGPWKTVEPPKKSNKLRKPRQPERQRTVSGIGPMFSEIVGSLKGRTMQSHR</sequence>
<keyword evidence="3" id="KW-1185">Reference proteome</keyword>
<dbReference type="OrthoDB" id="2754335at2759"/>
<evidence type="ECO:0000256" key="1">
    <source>
        <dbReference type="SAM" id="MobiDB-lite"/>
    </source>
</evidence>
<feature type="compositionally biased region" description="Polar residues" evidence="1">
    <location>
        <begin position="199"/>
        <end position="212"/>
    </location>
</feature>
<evidence type="ECO:0000313" key="2">
    <source>
        <dbReference type="EMBL" id="RDX48719.1"/>
    </source>
</evidence>
<accession>A0A371D872</accession>
<reference evidence="2 3" key="1">
    <citation type="journal article" date="2018" name="Biotechnol. Biofuels">
        <title>Integrative visual omics of the white-rot fungus Polyporus brumalis exposes the biotechnological potential of its oxidative enzymes for delignifying raw plant biomass.</title>
        <authorList>
            <person name="Miyauchi S."/>
            <person name="Rancon A."/>
            <person name="Drula E."/>
            <person name="Hage H."/>
            <person name="Chaduli D."/>
            <person name="Favel A."/>
            <person name="Grisel S."/>
            <person name="Henrissat B."/>
            <person name="Herpoel-Gimbert I."/>
            <person name="Ruiz-Duenas F.J."/>
            <person name="Chevret D."/>
            <person name="Hainaut M."/>
            <person name="Lin J."/>
            <person name="Wang M."/>
            <person name="Pangilinan J."/>
            <person name="Lipzen A."/>
            <person name="Lesage-Meessen L."/>
            <person name="Navarro D."/>
            <person name="Riley R."/>
            <person name="Grigoriev I.V."/>
            <person name="Zhou S."/>
            <person name="Raouche S."/>
            <person name="Rosso M.N."/>
        </authorList>
    </citation>
    <scope>NUCLEOTIDE SEQUENCE [LARGE SCALE GENOMIC DNA]</scope>
    <source>
        <strain evidence="2 3">BRFM 1820</strain>
    </source>
</reference>
<protein>
    <submittedName>
        <fullName evidence="2">Uncharacterized protein</fullName>
    </submittedName>
</protein>
<evidence type="ECO:0000313" key="3">
    <source>
        <dbReference type="Proteomes" id="UP000256964"/>
    </source>
</evidence>